<dbReference type="Proteomes" id="UP000886824">
    <property type="component" value="Unassembled WGS sequence"/>
</dbReference>
<dbReference type="InterPro" id="IPR011053">
    <property type="entry name" value="Single_hybrid_motif"/>
</dbReference>
<comment type="caution">
    <text evidence="6">The sequence shown here is derived from an EMBL/GenBank/DDBJ whole genome shotgun (WGS) entry which is preliminary data.</text>
</comment>
<evidence type="ECO:0000259" key="5">
    <source>
        <dbReference type="PROSITE" id="PS50968"/>
    </source>
</evidence>
<dbReference type="PANTHER" id="PTHR11715">
    <property type="entry name" value="GLYCINE CLEAVAGE SYSTEM H PROTEIN"/>
    <property type="match status" value="1"/>
</dbReference>
<dbReference type="SUPFAM" id="SSF51230">
    <property type="entry name" value="Single hybrid motif"/>
    <property type="match status" value="1"/>
</dbReference>
<dbReference type="InterPro" id="IPR000089">
    <property type="entry name" value="Biotin_lipoyl"/>
</dbReference>
<dbReference type="HAMAP" id="MF_00272">
    <property type="entry name" value="GcvH"/>
    <property type="match status" value="1"/>
</dbReference>
<dbReference type="Pfam" id="PF01597">
    <property type="entry name" value="GCV_H"/>
    <property type="match status" value="1"/>
</dbReference>
<reference evidence="6" key="1">
    <citation type="journal article" date="2021" name="PeerJ">
        <title>Extensive microbial diversity within the chicken gut microbiome revealed by metagenomics and culture.</title>
        <authorList>
            <person name="Gilroy R."/>
            <person name="Ravi A."/>
            <person name="Getino M."/>
            <person name="Pursley I."/>
            <person name="Horton D.L."/>
            <person name="Alikhan N.F."/>
            <person name="Baker D."/>
            <person name="Gharbi K."/>
            <person name="Hall N."/>
            <person name="Watson M."/>
            <person name="Adriaenssens E.M."/>
            <person name="Foster-Nyarko E."/>
            <person name="Jarju S."/>
            <person name="Secka A."/>
            <person name="Antonio M."/>
            <person name="Oren A."/>
            <person name="Chaudhuri R.R."/>
            <person name="La Ragione R."/>
            <person name="Hildebrand F."/>
            <person name="Pallen M.J."/>
        </authorList>
    </citation>
    <scope>NUCLEOTIDE SEQUENCE</scope>
    <source>
        <strain evidence="6">CHK33-7979</strain>
    </source>
</reference>
<dbReference type="InterPro" id="IPR003016">
    <property type="entry name" value="2-oxoA_DH_lipoyl-BS"/>
</dbReference>
<dbReference type="NCBIfam" id="TIGR00527">
    <property type="entry name" value="gcvH"/>
    <property type="match status" value="1"/>
</dbReference>
<evidence type="ECO:0000256" key="1">
    <source>
        <dbReference type="ARBA" id="ARBA00009249"/>
    </source>
</evidence>
<dbReference type="PROSITE" id="PS50968">
    <property type="entry name" value="BIOTINYL_LIPOYL"/>
    <property type="match status" value="1"/>
</dbReference>
<dbReference type="GO" id="GO:0019464">
    <property type="term" value="P:glycine decarboxylation via glycine cleavage system"/>
    <property type="evidence" value="ECO:0007669"/>
    <property type="project" value="UniProtKB-UniRule"/>
</dbReference>
<evidence type="ECO:0000313" key="7">
    <source>
        <dbReference type="Proteomes" id="UP000886824"/>
    </source>
</evidence>
<protein>
    <recommendedName>
        <fullName evidence="3">Glycine cleavage system H protein</fullName>
    </recommendedName>
</protein>
<dbReference type="InterPro" id="IPR017453">
    <property type="entry name" value="GCV_H_sub"/>
</dbReference>
<comment type="function">
    <text evidence="3">The glycine cleavage system catalyzes the degradation of glycine. The H protein shuttles the methylamine group of glycine from the P protein to the T protein.</text>
</comment>
<proteinExistence type="inferred from homology"/>
<dbReference type="EMBL" id="DXCX01000057">
    <property type="protein sequence ID" value="HIY73472.1"/>
    <property type="molecule type" value="Genomic_DNA"/>
</dbReference>
<dbReference type="InterPro" id="IPR033753">
    <property type="entry name" value="GCV_H/Fam206"/>
</dbReference>
<dbReference type="PANTHER" id="PTHR11715:SF3">
    <property type="entry name" value="GLYCINE CLEAVAGE SYSTEM H PROTEIN-RELATED"/>
    <property type="match status" value="1"/>
</dbReference>
<organism evidence="6 7">
    <name type="scientific">Candidatus Intestinimonas merdavium</name>
    <dbReference type="NCBI Taxonomy" id="2838622"/>
    <lineage>
        <taxon>Bacteria</taxon>
        <taxon>Bacillati</taxon>
        <taxon>Bacillota</taxon>
        <taxon>Clostridia</taxon>
        <taxon>Eubacteriales</taxon>
        <taxon>Intestinimonas</taxon>
    </lineage>
</organism>
<evidence type="ECO:0000313" key="6">
    <source>
        <dbReference type="EMBL" id="HIY73472.1"/>
    </source>
</evidence>
<feature type="domain" description="Lipoyl-binding" evidence="5">
    <location>
        <begin position="23"/>
        <end position="104"/>
    </location>
</feature>
<dbReference type="NCBIfam" id="NF002270">
    <property type="entry name" value="PRK01202.1"/>
    <property type="match status" value="1"/>
</dbReference>
<evidence type="ECO:0000256" key="4">
    <source>
        <dbReference type="PIRSR" id="PIRSR617453-50"/>
    </source>
</evidence>
<dbReference type="GO" id="GO:0005960">
    <property type="term" value="C:glycine cleavage complex"/>
    <property type="evidence" value="ECO:0007669"/>
    <property type="project" value="InterPro"/>
</dbReference>
<dbReference type="PROSITE" id="PS00189">
    <property type="entry name" value="LIPOYL"/>
    <property type="match status" value="1"/>
</dbReference>
<dbReference type="GO" id="GO:0009249">
    <property type="term" value="P:protein lipoylation"/>
    <property type="evidence" value="ECO:0007669"/>
    <property type="project" value="TreeGrafter"/>
</dbReference>
<evidence type="ECO:0000256" key="3">
    <source>
        <dbReference type="HAMAP-Rule" id="MF_00272"/>
    </source>
</evidence>
<keyword evidence="2 3" id="KW-0450">Lipoyl</keyword>
<dbReference type="AlphaFoldDB" id="A0A9D1Z444"/>
<reference evidence="6" key="2">
    <citation type="submission" date="2021-04" db="EMBL/GenBank/DDBJ databases">
        <authorList>
            <person name="Gilroy R."/>
        </authorList>
    </citation>
    <scope>NUCLEOTIDE SEQUENCE</scope>
    <source>
        <strain evidence="6">CHK33-7979</strain>
    </source>
</reference>
<dbReference type="Gene3D" id="2.40.50.100">
    <property type="match status" value="1"/>
</dbReference>
<name>A0A9D1Z444_9FIRM</name>
<comment type="subunit">
    <text evidence="3">The glycine cleavage system is composed of four proteins: P, T, L and H.</text>
</comment>
<dbReference type="GO" id="GO:0005737">
    <property type="term" value="C:cytoplasm"/>
    <property type="evidence" value="ECO:0007669"/>
    <property type="project" value="TreeGrafter"/>
</dbReference>
<comment type="similarity">
    <text evidence="1 3">Belongs to the GcvH family.</text>
</comment>
<sequence>MNTPEHLRYTKSHEWILFADDGTAKVGLTDHAQDALGDLVFVNLPQVGDTLTCGEALGDVESVKAVSDVYSPVSGTVKAVNEDLLDAPESINADPYGAWLVEVEGISDQEELLDAAAYEAHCAQES</sequence>
<evidence type="ECO:0000256" key="2">
    <source>
        <dbReference type="ARBA" id="ARBA00022823"/>
    </source>
</evidence>
<accession>A0A9D1Z444</accession>
<feature type="modified residue" description="N6-lipoyllysine" evidence="3 4">
    <location>
        <position position="64"/>
    </location>
</feature>
<gene>
    <name evidence="3 6" type="primary">gcvH</name>
    <name evidence="6" type="ORF">H9826_05810</name>
</gene>
<dbReference type="CDD" id="cd06848">
    <property type="entry name" value="GCS_H"/>
    <property type="match status" value="1"/>
</dbReference>
<dbReference type="InterPro" id="IPR002930">
    <property type="entry name" value="GCV_H"/>
</dbReference>
<comment type="cofactor">
    <cofactor evidence="3">
        <name>(R)-lipoate</name>
        <dbReference type="ChEBI" id="CHEBI:83088"/>
    </cofactor>
    <text evidence="3">Binds 1 lipoyl cofactor covalently.</text>
</comment>